<keyword evidence="3" id="KW-0378">Hydrolase</keyword>
<feature type="transmembrane region" description="Helical" evidence="1">
    <location>
        <begin position="160"/>
        <end position="180"/>
    </location>
</feature>
<dbReference type="AlphaFoldDB" id="A0A4R4ZLM5"/>
<reference evidence="3 4" key="1">
    <citation type="submission" date="2019-03" db="EMBL/GenBank/DDBJ databases">
        <title>Draft genome sequences of novel Actinobacteria.</title>
        <authorList>
            <person name="Sahin N."/>
            <person name="Ay H."/>
            <person name="Saygin H."/>
        </authorList>
    </citation>
    <scope>NUCLEOTIDE SEQUENCE [LARGE SCALE GENOMIC DNA]</scope>
    <source>
        <strain evidence="3 4">JCM 13523</strain>
    </source>
</reference>
<keyword evidence="4" id="KW-1185">Reference proteome</keyword>
<dbReference type="EMBL" id="SMKX01000067">
    <property type="protein sequence ID" value="TDD57722.1"/>
    <property type="molecule type" value="Genomic_DNA"/>
</dbReference>
<dbReference type="GO" id="GO:0080120">
    <property type="term" value="P:CAAX-box protein maturation"/>
    <property type="evidence" value="ECO:0007669"/>
    <property type="project" value="UniProtKB-ARBA"/>
</dbReference>
<dbReference type="GO" id="GO:0008237">
    <property type="term" value="F:metallopeptidase activity"/>
    <property type="evidence" value="ECO:0007669"/>
    <property type="project" value="UniProtKB-KW"/>
</dbReference>
<organism evidence="3 4">
    <name type="scientific">Kribbella antibiotica</name>
    <dbReference type="NCBI Taxonomy" id="190195"/>
    <lineage>
        <taxon>Bacteria</taxon>
        <taxon>Bacillati</taxon>
        <taxon>Actinomycetota</taxon>
        <taxon>Actinomycetes</taxon>
        <taxon>Propionibacteriales</taxon>
        <taxon>Kribbellaceae</taxon>
        <taxon>Kribbella</taxon>
    </lineage>
</organism>
<feature type="transmembrane region" description="Helical" evidence="1">
    <location>
        <begin position="192"/>
        <end position="211"/>
    </location>
</feature>
<feature type="transmembrane region" description="Helical" evidence="1">
    <location>
        <begin position="70"/>
        <end position="90"/>
    </location>
</feature>
<dbReference type="PANTHER" id="PTHR39430">
    <property type="entry name" value="MEMBRANE-ASSOCIATED PROTEASE-RELATED"/>
    <property type="match status" value="1"/>
</dbReference>
<gene>
    <name evidence="3" type="ORF">E1263_22425</name>
</gene>
<dbReference type="PANTHER" id="PTHR39430:SF1">
    <property type="entry name" value="PROTEASE"/>
    <property type="match status" value="1"/>
</dbReference>
<evidence type="ECO:0000313" key="4">
    <source>
        <dbReference type="Proteomes" id="UP000295124"/>
    </source>
</evidence>
<dbReference type="RefSeq" id="WP_132170481.1">
    <property type="nucleotide sequence ID" value="NZ_SMKX01000067.1"/>
</dbReference>
<dbReference type="GO" id="GO:0006508">
    <property type="term" value="P:proteolysis"/>
    <property type="evidence" value="ECO:0007669"/>
    <property type="project" value="UniProtKB-KW"/>
</dbReference>
<comment type="caution">
    <text evidence="3">The sequence shown here is derived from an EMBL/GenBank/DDBJ whole genome shotgun (WGS) entry which is preliminary data.</text>
</comment>
<dbReference type="Pfam" id="PF02517">
    <property type="entry name" value="Rce1-like"/>
    <property type="match status" value="1"/>
</dbReference>
<dbReference type="Proteomes" id="UP000295124">
    <property type="component" value="Unassembled WGS sequence"/>
</dbReference>
<keyword evidence="1" id="KW-1133">Transmembrane helix</keyword>
<dbReference type="OrthoDB" id="193898at2"/>
<accession>A0A4R4ZLM5</accession>
<feature type="transmembrane region" description="Helical" evidence="1">
    <location>
        <begin position="102"/>
        <end position="123"/>
    </location>
</feature>
<protein>
    <submittedName>
        <fullName evidence="3">CPBP family intramembrane metalloprotease</fullName>
    </submittedName>
</protein>
<name>A0A4R4ZLM5_9ACTN</name>
<dbReference type="GO" id="GO:0004175">
    <property type="term" value="F:endopeptidase activity"/>
    <property type="evidence" value="ECO:0007669"/>
    <property type="project" value="UniProtKB-ARBA"/>
</dbReference>
<feature type="transmembrane region" description="Helical" evidence="1">
    <location>
        <begin position="235"/>
        <end position="254"/>
    </location>
</feature>
<dbReference type="InterPro" id="IPR003675">
    <property type="entry name" value="Rce1/LyrA-like_dom"/>
</dbReference>
<proteinExistence type="predicted"/>
<evidence type="ECO:0000313" key="3">
    <source>
        <dbReference type="EMBL" id="TDD57722.1"/>
    </source>
</evidence>
<feature type="transmembrane region" description="Helical" evidence="1">
    <location>
        <begin position="33"/>
        <end position="50"/>
    </location>
</feature>
<sequence length="272" mass="28518">MRLVKQFAVVVLISLLGSQLITAANWNTPLTLLLGFATAALALLGYRWVVRRTERREVAELNWRGAAAAVGRGLLIGLVMFTAVILNLALLGDYHVAGFGSLTGAIALFGFTAAAAVTEELLYRGVLLRIIEGRLGSYGALGLTAGLFGLSHLLNPHATLWGAIAIAIEAGGMLGAAYIATRNLWVPIGMHFAWNYAEGGIFGTQISGKAAPEGLLDGVLSGPAALTGGEFGPEASVYSVAAGLIVTIAFIWLAKRRGQLLAPRRRTATLVP</sequence>
<feature type="domain" description="CAAX prenyl protease 2/Lysostaphin resistance protein A-like" evidence="2">
    <location>
        <begin position="105"/>
        <end position="196"/>
    </location>
</feature>
<keyword evidence="3" id="KW-0645">Protease</keyword>
<keyword evidence="3" id="KW-0482">Metalloprotease</keyword>
<keyword evidence="1" id="KW-0812">Transmembrane</keyword>
<keyword evidence="1" id="KW-0472">Membrane</keyword>
<evidence type="ECO:0000256" key="1">
    <source>
        <dbReference type="SAM" id="Phobius"/>
    </source>
</evidence>
<feature type="transmembrane region" description="Helical" evidence="1">
    <location>
        <begin position="135"/>
        <end position="154"/>
    </location>
</feature>
<evidence type="ECO:0000259" key="2">
    <source>
        <dbReference type="Pfam" id="PF02517"/>
    </source>
</evidence>